<proteinExistence type="predicted"/>
<comment type="caution">
    <text evidence="1">The sequence shown here is derived from an EMBL/GenBank/DDBJ whole genome shotgun (WGS) entry which is preliminary data.</text>
</comment>
<gene>
    <name evidence="1" type="ORF">D1953_00590</name>
</gene>
<dbReference type="EMBL" id="QWVS01000002">
    <property type="protein sequence ID" value="RID89103.1"/>
    <property type="molecule type" value="Genomic_DNA"/>
</dbReference>
<dbReference type="Proteomes" id="UP000266016">
    <property type="component" value="Unassembled WGS sequence"/>
</dbReference>
<reference evidence="1 2" key="1">
    <citation type="submission" date="2018-08" db="EMBL/GenBank/DDBJ databases">
        <title>Bacillus jemisoniae sp. nov., Bacillus chryseoplanitiae sp. nov., Bacillus resnikiae sp. nov., and Bacillus frankliniae sp. nov., isolated from Viking spacecraft and associated surfaces.</title>
        <authorList>
            <person name="Seuylemezian A."/>
            <person name="Vaishampayan P."/>
        </authorList>
    </citation>
    <scope>NUCLEOTIDE SEQUENCE [LARGE SCALE GENOMIC DNA]</scope>
    <source>
        <strain evidence="1 2">MA001</strain>
    </source>
</reference>
<sequence>MNMQSGLQLAYFIIVDNEIRWATSRFCLQEQLYVLSKFITFTSQNDIFCENFYKVEFIILYIREL</sequence>
<keyword evidence="2" id="KW-1185">Reference proteome</keyword>
<protein>
    <submittedName>
        <fullName evidence="1">Uncharacterized protein</fullName>
    </submittedName>
</protein>
<dbReference type="AlphaFoldDB" id="A0A398BP16"/>
<evidence type="ECO:0000313" key="1">
    <source>
        <dbReference type="EMBL" id="RID89103.1"/>
    </source>
</evidence>
<evidence type="ECO:0000313" key="2">
    <source>
        <dbReference type="Proteomes" id="UP000266016"/>
    </source>
</evidence>
<name>A0A398BP16_9BACI</name>
<accession>A0A398BP16</accession>
<organism evidence="1 2">
    <name type="scientific">Peribacillus asahii</name>
    <dbReference type="NCBI Taxonomy" id="228899"/>
    <lineage>
        <taxon>Bacteria</taxon>
        <taxon>Bacillati</taxon>
        <taxon>Bacillota</taxon>
        <taxon>Bacilli</taxon>
        <taxon>Bacillales</taxon>
        <taxon>Bacillaceae</taxon>
        <taxon>Peribacillus</taxon>
    </lineage>
</organism>